<evidence type="ECO:0008006" key="4">
    <source>
        <dbReference type="Google" id="ProtNLM"/>
    </source>
</evidence>
<evidence type="ECO:0000313" key="2">
    <source>
        <dbReference type="EMBL" id="EGT31086.1"/>
    </source>
</evidence>
<keyword evidence="1" id="KW-0472">Membrane</keyword>
<feature type="transmembrane region" description="Helical" evidence="1">
    <location>
        <begin position="143"/>
        <end position="167"/>
    </location>
</feature>
<protein>
    <recommendedName>
        <fullName evidence="4">Serpentine Receptor, class H</fullName>
    </recommendedName>
</protein>
<dbReference type="OrthoDB" id="5877222at2759"/>
<gene>
    <name evidence="2" type="ORF">CAEBREN_25222</name>
</gene>
<feature type="transmembrane region" description="Helical" evidence="1">
    <location>
        <begin position="12"/>
        <end position="39"/>
    </location>
</feature>
<evidence type="ECO:0000256" key="1">
    <source>
        <dbReference type="SAM" id="Phobius"/>
    </source>
</evidence>
<name>G0M8U2_CAEBE</name>
<dbReference type="InParanoid" id="G0M8U2"/>
<organism evidence="3">
    <name type="scientific">Caenorhabditis brenneri</name>
    <name type="common">Nematode worm</name>
    <dbReference type="NCBI Taxonomy" id="135651"/>
    <lineage>
        <taxon>Eukaryota</taxon>
        <taxon>Metazoa</taxon>
        <taxon>Ecdysozoa</taxon>
        <taxon>Nematoda</taxon>
        <taxon>Chromadorea</taxon>
        <taxon>Rhabditida</taxon>
        <taxon>Rhabditina</taxon>
        <taxon>Rhabditomorpha</taxon>
        <taxon>Rhabditoidea</taxon>
        <taxon>Rhabditidae</taxon>
        <taxon>Peloderinae</taxon>
        <taxon>Caenorhabditis</taxon>
    </lineage>
</organism>
<dbReference type="PANTHER" id="PTHR22941">
    <property type="entry name" value="SERPENTINE RECEPTOR"/>
    <property type="match status" value="1"/>
</dbReference>
<dbReference type="PANTHER" id="PTHR22941:SF13">
    <property type="entry name" value="SERPENTINE RECEPTOR, CLASS H"/>
    <property type="match status" value="1"/>
</dbReference>
<keyword evidence="1" id="KW-0812">Transmembrane</keyword>
<reference evidence="3" key="1">
    <citation type="submission" date="2011-07" db="EMBL/GenBank/DDBJ databases">
        <authorList>
            <consortium name="Caenorhabditis brenneri Sequencing and Analysis Consortium"/>
            <person name="Wilson R.K."/>
        </authorList>
    </citation>
    <scope>NUCLEOTIDE SEQUENCE [LARGE SCALE GENOMIC DNA]</scope>
    <source>
        <strain evidence="3">PB2801</strain>
    </source>
</reference>
<feature type="transmembrane region" description="Helical" evidence="1">
    <location>
        <begin position="226"/>
        <end position="245"/>
    </location>
</feature>
<keyword evidence="1" id="KW-1133">Transmembrane helix</keyword>
<dbReference type="Proteomes" id="UP000008068">
    <property type="component" value="Unassembled WGS sequence"/>
</dbReference>
<feature type="transmembrane region" description="Helical" evidence="1">
    <location>
        <begin position="188"/>
        <end position="214"/>
    </location>
</feature>
<sequence>MLNLHIWSMILDYGFTVLVVPLLTLPAIAGFTLGLLTLIFGLPTVYQVCLVLSLVFTVCVSIVFIFENRFYQLYAKNSLWKFFRIPFISLNYIVCFAFLIPAVLNIPDQKIALEQTYKQIPNLLPELRSAPIFVFATEYRFILVPYMLVVNTVFLESVVFIGLIYWNMNRVTMRSTQSGRTVKMQKKFLKAIYAQALVFMSNLLAPIVYLLFSIFSDYYNQGGNNLVIIVSSLHGISSTSIMIWAHKPYREVCLKLLRIGERKSTTTVSVISTRF</sequence>
<dbReference type="eggNOG" id="ENOG502SY7B">
    <property type="taxonomic scope" value="Eukaryota"/>
</dbReference>
<dbReference type="AlphaFoldDB" id="G0M8U2"/>
<feature type="transmembrane region" description="Helical" evidence="1">
    <location>
        <begin position="45"/>
        <end position="66"/>
    </location>
</feature>
<evidence type="ECO:0000313" key="3">
    <source>
        <dbReference type="Proteomes" id="UP000008068"/>
    </source>
</evidence>
<dbReference type="EMBL" id="GL379787">
    <property type="protein sequence ID" value="EGT31086.1"/>
    <property type="molecule type" value="Genomic_DNA"/>
</dbReference>
<dbReference type="HOGENOM" id="CLU_042960_1_1_1"/>
<proteinExistence type="predicted"/>
<keyword evidence="3" id="KW-1185">Reference proteome</keyword>
<dbReference type="InterPro" id="IPR053220">
    <property type="entry name" value="Nematode_rcpt-like_serp_H"/>
</dbReference>
<accession>G0M8U2</accession>
<dbReference type="InterPro" id="IPR019422">
    <property type="entry name" value="7TM_GPCR_serpentine_rcpt_Srh"/>
</dbReference>
<dbReference type="Pfam" id="PF10318">
    <property type="entry name" value="7TM_GPCR_Srh"/>
    <property type="match status" value="1"/>
</dbReference>
<feature type="transmembrane region" description="Helical" evidence="1">
    <location>
        <begin position="87"/>
        <end position="106"/>
    </location>
</feature>
<dbReference type="STRING" id="135651.G0M8U2"/>
<dbReference type="OMA" id="ILTNWFG"/>